<dbReference type="Pfam" id="PF00213">
    <property type="entry name" value="OSCP"/>
    <property type="match status" value="1"/>
</dbReference>
<evidence type="ECO:0000256" key="6">
    <source>
        <dbReference type="ARBA" id="ARBA00023136"/>
    </source>
</evidence>
<dbReference type="PRINTS" id="PR00125">
    <property type="entry name" value="ATPASEDELTA"/>
</dbReference>
<dbReference type="KEGG" id="acer:108002887"/>
<keyword evidence="5" id="KW-0406">Ion transport</keyword>
<protein>
    <recommendedName>
        <fullName evidence="8">Oligomycin sensitivity conferral protein</fullName>
    </recommendedName>
</protein>
<evidence type="ECO:0000256" key="4">
    <source>
        <dbReference type="ARBA" id="ARBA00022781"/>
    </source>
</evidence>
<reference evidence="9" key="1">
    <citation type="submission" date="2011-11" db="EMBL/GenBank/DDBJ databases">
        <title>Decoding the brain transcriptome of the Eastern honeybee (Apis cerana) based on pyrosequencing.</title>
        <authorList>
            <person name="Sun L."/>
            <person name="Zheng H."/>
            <person name="Wang Y."/>
            <person name="Xie X."/>
            <person name="Zhu Y."/>
            <person name="Gu W."/>
            <person name="Wang S."/>
        </authorList>
    </citation>
    <scope>NUCLEOTIDE SEQUENCE</scope>
    <source>
        <tissue evidence="9">Brain</tissue>
    </source>
</reference>
<dbReference type="HAMAP" id="MF_01416">
    <property type="entry name" value="ATP_synth_delta_bact"/>
    <property type="match status" value="1"/>
</dbReference>
<name>V9IKL3_APICE</name>
<evidence type="ECO:0000256" key="7">
    <source>
        <dbReference type="ARBA" id="ARBA00023310"/>
    </source>
</evidence>
<evidence type="ECO:0000256" key="3">
    <source>
        <dbReference type="ARBA" id="ARBA00022448"/>
    </source>
</evidence>
<comment type="similarity">
    <text evidence="2">Belongs to the ATPase delta chain family.</text>
</comment>
<dbReference type="GO" id="GO:0046933">
    <property type="term" value="F:proton-transporting ATP synthase activity, rotational mechanism"/>
    <property type="evidence" value="ECO:0007669"/>
    <property type="project" value="InterPro"/>
</dbReference>
<proteinExistence type="evidence at transcript level"/>
<dbReference type="InterPro" id="IPR000711">
    <property type="entry name" value="ATPase_OSCP/dsu"/>
</dbReference>
<comment type="subcellular location">
    <subcellularLocation>
        <location evidence="1">Membrane</location>
    </subcellularLocation>
</comment>
<evidence type="ECO:0000256" key="5">
    <source>
        <dbReference type="ARBA" id="ARBA00023065"/>
    </source>
</evidence>
<sequence length="209" mass="22894">MTMSFSKIIVRSFFNSTAAQQLVKPPIQVFGIGGRYATALYSAGSKQKTLNNIEKDLLKFQDLMKQDKKLNEFVKNPAIKRKEKVEGLKSIGGKISLKSETINLLALLAENGRLSQINNVINTFKLLMAATRGEVPCEVVTAKPLDAEMTSKLQTALKGFLSKGQSIMLTAKVDPSIMGGMIISIGDKYIDMSVASKIKKYSDIIAETL</sequence>
<dbReference type="Gene3D" id="1.10.520.20">
    <property type="entry name" value="N-terminal domain of the delta subunit of the F1F0-ATP synthase"/>
    <property type="match status" value="1"/>
</dbReference>
<dbReference type="SUPFAM" id="SSF47928">
    <property type="entry name" value="N-terminal domain of the delta subunit of the F1F0-ATP synthase"/>
    <property type="match status" value="1"/>
</dbReference>
<keyword evidence="3" id="KW-0813">Transport</keyword>
<dbReference type="InterPro" id="IPR026015">
    <property type="entry name" value="ATP_synth_OSCP/delta_N_sf"/>
</dbReference>
<accession>V9IKL3</accession>
<organism evidence="9">
    <name type="scientific">Apis cerana</name>
    <name type="common">Indian honeybee</name>
    <dbReference type="NCBI Taxonomy" id="7461"/>
    <lineage>
        <taxon>Eukaryota</taxon>
        <taxon>Metazoa</taxon>
        <taxon>Ecdysozoa</taxon>
        <taxon>Arthropoda</taxon>
        <taxon>Hexapoda</taxon>
        <taxon>Insecta</taxon>
        <taxon>Pterygota</taxon>
        <taxon>Neoptera</taxon>
        <taxon>Endopterygota</taxon>
        <taxon>Hymenoptera</taxon>
        <taxon>Apocrita</taxon>
        <taxon>Aculeata</taxon>
        <taxon>Apoidea</taxon>
        <taxon>Anthophila</taxon>
        <taxon>Apidae</taxon>
        <taxon>Apis</taxon>
    </lineage>
</organism>
<dbReference type="AlphaFoldDB" id="V9IKL3"/>
<dbReference type="PANTHER" id="PTHR11910">
    <property type="entry name" value="ATP SYNTHASE DELTA CHAIN"/>
    <property type="match status" value="1"/>
</dbReference>
<keyword evidence="7" id="KW-0066">ATP synthesis</keyword>
<gene>
    <name evidence="9" type="ORF">ACCB11455</name>
</gene>
<dbReference type="OrthoDB" id="1262810at2759"/>
<evidence type="ECO:0000313" key="9">
    <source>
        <dbReference type="EMBL" id="AEY61207.1"/>
    </source>
</evidence>
<evidence type="ECO:0000256" key="1">
    <source>
        <dbReference type="ARBA" id="ARBA00004370"/>
    </source>
</evidence>
<evidence type="ECO:0000256" key="2">
    <source>
        <dbReference type="ARBA" id="ARBA00007046"/>
    </source>
</evidence>
<dbReference type="NCBIfam" id="TIGR01145">
    <property type="entry name" value="ATP_synt_delta"/>
    <property type="match status" value="1"/>
</dbReference>
<dbReference type="EMBL" id="JR050234">
    <property type="protein sequence ID" value="AEY61207.1"/>
    <property type="molecule type" value="mRNA"/>
</dbReference>
<evidence type="ECO:0000256" key="8">
    <source>
        <dbReference type="ARBA" id="ARBA00033369"/>
    </source>
</evidence>
<dbReference type="GO" id="GO:0016020">
    <property type="term" value="C:membrane"/>
    <property type="evidence" value="ECO:0007669"/>
    <property type="project" value="UniProtKB-SubCell"/>
</dbReference>
<keyword evidence="6" id="KW-0472">Membrane</keyword>
<keyword evidence="4" id="KW-0375">Hydrogen ion transport</keyword>